<keyword evidence="6" id="KW-0645">Protease</keyword>
<dbReference type="GO" id="GO:0006508">
    <property type="term" value="P:proteolysis"/>
    <property type="evidence" value="ECO:0007669"/>
    <property type="project" value="UniProtKB-KW"/>
</dbReference>
<dbReference type="SUPFAM" id="SSF54897">
    <property type="entry name" value="Protease propeptides/inhibitors"/>
    <property type="match status" value="1"/>
</dbReference>
<dbReference type="InterPro" id="IPR000834">
    <property type="entry name" value="Peptidase_M14"/>
</dbReference>
<evidence type="ECO:0000256" key="5">
    <source>
        <dbReference type="ARBA" id="ARBA00022645"/>
    </source>
</evidence>
<dbReference type="PANTHER" id="PTHR11705:SF123">
    <property type="entry name" value="PEPTIDASE M14 CARBOXYPEPTIDASE A DOMAIN-CONTAINING PROTEIN-RELATED"/>
    <property type="match status" value="1"/>
</dbReference>
<evidence type="ECO:0000313" key="19">
    <source>
        <dbReference type="Proteomes" id="UP000075886"/>
    </source>
</evidence>
<keyword evidence="10" id="KW-0862">Zinc</keyword>
<feature type="domain" description="Peptidase M14" evidence="17">
    <location>
        <begin position="117"/>
        <end position="409"/>
    </location>
</feature>
<evidence type="ECO:0000256" key="11">
    <source>
        <dbReference type="ARBA" id="ARBA00023049"/>
    </source>
</evidence>
<feature type="signal peptide" evidence="16">
    <location>
        <begin position="1"/>
        <end position="19"/>
    </location>
</feature>
<protein>
    <recommendedName>
        <fullName evidence="14">Zinc carboxypeptidase A 1</fullName>
    </recommendedName>
</protein>
<keyword evidence="4" id="KW-0964">Secreted</keyword>
<accession>A0A182QIF6</accession>
<organism evidence="18 19">
    <name type="scientific">Anopheles farauti</name>
    <dbReference type="NCBI Taxonomy" id="69004"/>
    <lineage>
        <taxon>Eukaryota</taxon>
        <taxon>Metazoa</taxon>
        <taxon>Ecdysozoa</taxon>
        <taxon>Arthropoda</taxon>
        <taxon>Hexapoda</taxon>
        <taxon>Insecta</taxon>
        <taxon>Pterygota</taxon>
        <taxon>Neoptera</taxon>
        <taxon>Endopterygota</taxon>
        <taxon>Diptera</taxon>
        <taxon>Nematocera</taxon>
        <taxon>Culicoidea</taxon>
        <taxon>Culicidae</taxon>
        <taxon>Anophelinae</taxon>
        <taxon>Anopheles</taxon>
    </lineage>
</organism>
<dbReference type="SUPFAM" id="SSF53187">
    <property type="entry name" value="Zn-dependent exopeptidases"/>
    <property type="match status" value="1"/>
</dbReference>
<keyword evidence="8 16" id="KW-0732">Signal</keyword>
<evidence type="ECO:0000256" key="3">
    <source>
        <dbReference type="ARBA" id="ARBA00005988"/>
    </source>
</evidence>
<dbReference type="PANTHER" id="PTHR11705">
    <property type="entry name" value="PROTEASE FAMILY M14 CARBOXYPEPTIDASE A,B"/>
    <property type="match status" value="1"/>
</dbReference>
<dbReference type="Gene3D" id="3.30.70.340">
    <property type="entry name" value="Metallocarboxypeptidase-like"/>
    <property type="match status" value="1"/>
</dbReference>
<reference evidence="19" key="1">
    <citation type="submission" date="2014-01" db="EMBL/GenBank/DDBJ databases">
        <title>The Genome Sequence of Anopheles farauti FAR1 (V2).</title>
        <authorList>
            <consortium name="The Broad Institute Genomics Platform"/>
            <person name="Neafsey D.E."/>
            <person name="Besansky N."/>
            <person name="Howell P."/>
            <person name="Walton C."/>
            <person name="Young S.K."/>
            <person name="Zeng Q."/>
            <person name="Gargeya S."/>
            <person name="Fitzgerald M."/>
            <person name="Haas B."/>
            <person name="Abouelleil A."/>
            <person name="Allen A.W."/>
            <person name="Alvarado L."/>
            <person name="Arachchi H.M."/>
            <person name="Berlin A.M."/>
            <person name="Chapman S.B."/>
            <person name="Gainer-Dewar J."/>
            <person name="Goldberg J."/>
            <person name="Griggs A."/>
            <person name="Gujja S."/>
            <person name="Hansen M."/>
            <person name="Howarth C."/>
            <person name="Imamovic A."/>
            <person name="Ireland A."/>
            <person name="Larimer J."/>
            <person name="McCowan C."/>
            <person name="Murphy C."/>
            <person name="Pearson M."/>
            <person name="Poon T.W."/>
            <person name="Priest M."/>
            <person name="Roberts A."/>
            <person name="Saif S."/>
            <person name="Shea T."/>
            <person name="Sisk P."/>
            <person name="Sykes S."/>
            <person name="Wortman J."/>
            <person name="Nusbaum C."/>
            <person name="Birren B."/>
        </authorList>
    </citation>
    <scope>NUCLEOTIDE SEQUENCE [LARGE SCALE GENOMIC DNA]</scope>
    <source>
        <strain evidence="19">FAR1</strain>
    </source>
</reference>
<name>A0A182QIF6_9DIPT</name>
<keyword evidence="5" id="KW-0121">Carboxypeptidase</keyword>
<evidence type="ECO:0000256" key="15">
    <source>
        <dbReference type="PROSITE-ProRule" id="PRU01379"/>
    </source>
</evidence>
<dbReference type="SMART" id="SM00631">
    <property type="entry name" value="Zn_pept"/>
    <property type="match status" value="1"/>
</dbReference>
<sequence>MWIKLTLLLVAAIACGGSAEQARFDNYRVYEVSIETERQLQMLQHLELNPDGYSFWESPVQTNMRLSIVVPPHKFAHFEELTTALALKTRLQIEDFQKVIDNERPKRRPRATLDWTDYYTVEEIYAWMDQIVAQNPTILTGSVYGTSYEGRPLKAIKLSQKAGNPGIFIEANIHAREWISSATATWLLNELITSTNPAVQDLAQNYDWYFIMIANPDGLAYTKTTNRQWRKTRQPVNALCVGTDPNRNFDYFWMNGGASSVPCSDTFAGLTAFSEPETRAMADYYATIADKINIQFSFHSYGQYLLTPFGFSGAPLPSNNADLQRIAAVTANAIEATFGTRYTYGNSASVLYTTSGSTVDYFVGVHGTRLGYTFEFRDTGATGFVLPANQIIPNAQETLNGIIAFVAEAKTLGYV</sequence>
<evidence type="ECO:0000259" key="17">
    <source>
        <dbReference type="PROSITE" id="PS52035"/>
    </source>
</evidence>
<dbReference type="Pfam" id="PF00246">
    <property type="entry name" value="Peptidase_M14"/>
    <property type="match status" value="1"/>
</dbReference>
<dbReference type="EMBL" id="AXCN02000807">
    <property type="status" value="NOT_ANNOTATED_CDS"/>
    <property type="molecule type" value="Genomic_DNA"/>
</dbReference>
<comment type="similarity">
    <text evidence="3 15">Belongs to the peptidase M14 family.</text>
</comment>
<keyword evidence="9" id="KW-0378">Hydrolase</keyword>
<proteinExistence type="inferred from homology"/>
<keyword evidence="7" id="KW-0479">Metal-binding</keyword>
<dbReference type="EnsemblMetazoa" id="AFAF010812-RA">
    <property type="protein sequence ID" value="AFAF010812-PA"/>
    <property type="gene ID" value="AFAF010812"/>
</dbReference>
<dbReference type="STRING" id="69004.A0A182QIF6"/>
<dbReference type="PROSITE" id="PS51257">
    <property type="entry name" value="PROKAR_LIPOPROTEIN"/>
    <property type="match status" value="1"/>
</dbReference>
<dbReference type="InterPro" id="IPR036990">
    <property type="entry name" value="M14A-like_propep"/>
</dbReference>
<dbReference type="Proteomes" id="UP000075886">
    <property type="component" value="Unassembled WGS sequence"/>
</dbReference>
<dbReference type="PROSITE" id="PS00132">
    <property type="entry name" value="CARBOXYPEPT_ZN_1"/>
    <property type="match status" value="1"/>
</dbReference>
<feature type="active site" description="Proton donor/acceptor" evidence="15">
    <location>
        <position position="375"/>
    </location>
</feature>
<evidence type="ECO:0000256" key="13">
    <source>
        <dbReference type="ARBA" id="ARBA00057299"/>
    </source>
</evidence>
<feature type="chain" id="PRO_5008132967" description="Zinc carboxypeptidase A 1" evidence="16">
    <location>
        <begin position="20"/>
        <end position="415"/>
    </location>
</feature>
<dbReference type="VEuPathDB" id="VectorBase:AFAF010812"/>
<dbReference type="CDD" id="cd03860">
    <property type="entry name" value="M14_CP_A-B_like"/>
    <property type="match status" value="1"/>
</dbReference>
<evidence type="ECO:0000256" key="8">
    <source>
        <dbReference type="ARBA" id="ARBA00022729"/>
    </source>
</evidence>
<evidence type="ECO:0000256" key="14">
    <source>
        <dbReference type="ARBA" id="ARBA00069039"/>
    </source>
</evidence>
<evidence type="ECO:0000256" key="1">
    <source>
        <dbReference type="ARBA" id="ARBA00001947"/>
    </source>
</evidence>
<evidence type="ECO:0000313" key="18">
    <source>
        <dbReference type="EnsemblMetazoa" id="AFAF010812-PA"/>
    </source>
</evidence>
<evidence type="ECO:0000256" key="6">
    <source>
        <dbReference type="ARBA" id="ARBA00022670"/>
    </source>
</evidence>
<keyword evidence="19" id="KW-1185">Reference proteome</keyword>
<dbReference type="GO" id="GO:0008270">
    <property type="term" value="F:zinc ion binding"/>
    <property type="evidence" value="ECO:0007669"/>
    <property type="project" value="InterPro"/>
</dbReference>
<dbReference type="GO" id="GO:0004181">
    <property type="term" value="F:metallocarboxypeptidase activity"/>
    <property type="evidence" value="ECO:0007669"/>
    <property type="project" value="InterPro"/>
</dbReference>
<evidence type="ECO:0000256" key="2">
    <source>
        <dbReference type="ARBA" id="ARBA00004613"/>
    </source>
</evidence>
<comment type="function">
    <text evidence="13">Involved in the digestion of the blood meal.</text>
</comment>
<dbReference type="PROSITE" id="PS52035">
    <property type="entry name" value="PEPTIDASE_M14"/>
    <property type="match status" value="1"/>
</dbReference>
<keyword evidence="11" id="KW-0482">Metalloprotease</keyword>
<evidence type="ECO:0000256" key="4">
    <source>
        <dbReference type="ARBA" id="ARBA00022525"/>
    </source>
</evidence>
<evidence type="ECO:0000256" key="7">
    <source>
        <dbReference type="ARBA" id="ARBA00022723"/>
    </source>
</evidence>
<evidence type="ECO:0000256" key="12">
    <source>
        <dbReference type="ARBA" id="ARBA00023157"/>
    </source>
</evidence>
<dbReference type="FunFam" id="3.40.630.10:FF:000040">
    <property type="entry name" value="zinc carboxypeptidase"/>
    <property type="match status" value="1"/>
</dbReference>
<dbReference type="InterPro" id="IPR003146">
    <property type="entry name" value="M14A_act_pep"/>
</dbReference>
<dbReference type="Gene3D" id="3.40.630.10">
    <property type="entry name" value="Zn peptidases"/>
    <property type="match status" value="1"/>
</dbReference>
<dbReference type="GO" id="GO:0005615">
    <property type="term" value="C:extracellular space"/>
    <property type="evidence" value="ECO:0007669"/>
    <property type="project" value="TreeGrafter"/>
</dbReference>
<dbReference type="Pfam" id="PF02244">
    <property type="entry name" value="Propep_M14"/>
    <property type="match status" value="1"/>
</dbReference>
<dbReference type="InterPro" id="IPR057246">
    <property type="entry name" value="CARBOXYPEPT_ZN_1"/>
</dbReference>
<keyword evidence="12" id="KW-1015">Disulfide bond</keyword>
<dbReference type="AlphaFoldDB" id="A0A182QIF6"/>
<comment type="subcellular location">
    <subcellularLocation>
        <location evidence="2">Secreted</location>
    </subcellularLocation>
</comment>
<reference evidence="18" key="2">
    <citation type="submission" date="2020-05" db="UniProtKB">
        <authorList>
            <consortium name="EnsemblMetazoa"/>
        </authorList>
    </citation>
    <scope>IDENTIFICATION</scope>
    <source>
        <strain evidence="18">FAR1</strain>
    </source>
</reference>
<comment type="cofactor">
    <cofactor evidence="1">
        <name>Zn(2+)</name>
        <dbReference type="ChEBI" id="CHEBI:29105"/>
    </cofactor>
</comment>
<dbReference type="FunFam" id="3.30.70.340:FF:000002">
    <property type="entry name" value="Carboxypeptidase A"/>
    <property type="match status" value="1"/>
</dbReference>
<evidence type="ECO:0000256" key="16">
    <source>
        <dbReference type="SAM" id="SignalP"/>
    </source>
</evidence>
<evidence type="ECO:0000256" key="10">
    <source>
        <dbReference type="ARBA" id="ARBA00022833"/>
    </source>
</evidence>
<dbReference type="PRINTS" id="PR00765">
    <property type="entry name" value="CRBOXYPTASEA"/>
</dbReference>
<evidence type="ECO:0000256" key="9">
    <source>
        <dbReference type="ARBA" id="ARBA00022801"/>
    </source>
</evidence>